<evidence type="ECO:0000313" key="3">
    <source>
        <dbReference type="Proteomes" id="UP000006408"/>
    </source>
</evidence>
<dbReference type="EMBL" id="ABYS02000013">
    <property type="protein sequence ID" value="EEP20331.1"/>
    <property type="molecule type" value="Genomic_DNA"/>
</dbReference>
<dbReference type="STRING" id="1683.Bang102_003200"/>
<keyword evidence="2" id="KW-0808">Transferase</keyword>
<dbReference type="Gene3D" id="3.90.550.10">
    <property type="entry name" value="Spore Coat Polysaccharide Biosynthesis Protein SpsA, Chain A"/>
    <property type="match status" value="1"/>
</dbReference>
<dbReference type="Proteomes" id="UP000006408">
    <property type="component" value="Unassembled WGS sequence"/>
</dbReference>
<sequence length="348" mass="39067">MTDLVSVIIPVYGTPLSVLRNCVESLAKQRGNGFLMEAVIIFDGDPEFDGTVVEDWEFPTVTVRTATIGHAGVSAARNAGIGMAAGQWAMFVDADDVLPDHAVESLLDFARRHRCDVVMGAYRSVLDDASNGEAEEHHYLTVDKVFNGEERDGFCLDMLRPQKGIALAWGKLYAAPVLHGIQGFNELLSLGEDAEYAFRACMAAKRIGYVDSMAYEYRRNAESAVRTFRTDYVQRTVAGIKALNATVARIDQPALRKQCVECLDDYALFHLTIIMINYLFNPNAPWNHGERRKQYRQTLNLPIFRMPLRGYHGGRFPLTRQAALFSMKWNLYCASAAIAWVRHRQFGD</sequence>
<dbReference type="PATRIC" id="fig|518635.17.peg.229"/>
<dbReference type="KEGG" id="bang:BBAG_0223"/>
<protein>
    <submittedName>
        <fullName evidence="2">Glycosyltransferase, group 2 family protein</fullName>
        <ecNumber evidence="2">2.4.-.-</ecNumber>
    </submittedName>
</protein>
<dbReference type="InterPro" id="IPR029044">
    <property type="entry name" value="Nucleotide-diphossugar_trans"/>
</dbReference>
<dbReference type="Pfam" id="PF00535">
    <property type="entry name" value="Glycos_transf_2"/>
    <property type="match status" value="1"/>
</dbReference>
<feature type="domain" description="Glycosyltransferase 2-like" evidence="1">
    <location>
        <begin position="6"/>
        <end position="136"/>
    </location>
</feature>
<evidence type="ECO:0000313" key="2">
    <source>
        <dbReference type="EMBL" id="EEP20331.1"/>
    </source>
</evidence>
<dbReference type="eggNOG" id="COG1215">
    <property type="taxonomic scope" value="Bacteria"/>
</dbReference>
<gene>
    <name evidence="2" type="ORF">BIFANG_03649</name>
</gene>
<dbReference type="EC" id="2.4.-.-" evidence="2"/>
<proteinExistence type="predicted"/>
<dbReference type="AlphaFoldDB" id="C4FH18"/>
<dbReference type="SUPFAM" id="SSF53448">
    <property type="entry name" value="Nucleotide-diphospho-sugar transferases"/>
    <property type="match status" value="1"/>
</dbReference>
<dbReference type="RefSeq" id="WP_003827528.1">
    <property type="nucleotide sequence ID" value="NZ_AP012322.1"/>
</dbReference>
<name>C4FH18_9BIFI</name>
<dbReference type="PANTHER" id="PTHR22916">
    <property type="entry name" value="GLYCOSYLTRANSFERASE"/>
    <property type="match status" value="1"/>
</dbReference>
<keyword evidence="2" id="KW-0328">Glycosyltransferase</keyword>
<dbReference type="HOGENOM" id="CLU_025996_25_0_11"/>
<dbReference type="GO" id="GO:0016757">
    <property type="term" value="F:glycosyltransferase activity"/>
    <property type="evidence" value="ECO:0007669"/>
    <property type="project" value="UniProtKB-KW"/>
</dbReference>
<organism evidence="2 3">
    <name type="scientific">Bifidobacterium angulatum DSM 20098 = JCM 7096</name>
    <dbReference type="NCBI Taxonomy" id="518635"/>
    <lineage>
        <taxon>Bacteria</taxon>
        <taxon>Bacillati</taxon>
        <taxon>Actinomycetota</taxon>
        <taxon>Actinomycetes</taxon>
        <taxon>Bifidobacteriales</taxon>
        <taxon>Bifidobacteriaceae</taxon>
        <taxon>Bifidobacterium</taxon>
    </lineage>
</organism>
<dbReference type="InterPro" id="IPR001173">
    <property type="entry name" value="Glyco_trans_2-like"/>
</dbReference>
<evidence type="ECO:0000259" key="1">
    <source>
        <dbReference type="Pfam" id="PF00535"/>
    </source>
</evidence>
<reference evidence="2" key="1">
    <citation type="submission" date="2009-04" db="EMBL/GenBank/DDBJ databases">
        <authorList>
            <person name="Weinstock G."/>
            <person name="Sodergren E."/>
            <person name="Clifton S."/>
            <person name="Fulton L."/>
            <person name="Fulton B."/>
            <person name="Courtney L."/>
            <person name="Fronick C."/>
            <person name="Harrison M."/>
            <person name="Strong C."/>
            <person name="Farmer C."/>
            <person name="Delahaunty K."/>
            <person name="Markovic C."/>
            <person name="Hall O."/>
            <person name="Minx P."/>
            <person name="Tomlinson C."/>
            <person name="Mitreva M."/>
            <person name="Nelson J."/>
            <person name="Hou S."/>
            <person name="Wollam A."/>
            <person name="Pepin K.H."/>
            <person name="Johnson M."/>
            <person name="Bhonagiri V."/>
            <person name="Nash W.E."/>
            <person name="Warren W."/>
            <person name="Chinwalla A."/>
            <person name="Mardis E.R."/>
            <person name="Wilson R.K."/>
        </authorList>
    </citation>
    <scope>NUCLEOTIDE SEQUENCE [LARGE SCALE GENOMIC DNA]</scope>
    <source>
        <strain evidence="2">DSM 20098</strain>
    </source>
</reference>
<keyword evidence="3" id="KW-1185">Reference proteome</keyword>
<accession>C4FH18</accession>
<dbReference type="GeneID" id="42864581"/>
<comment type="caution">
    <text evidence="2">The sequence shown here is derived from an EMBL/GenBank/DDBJ whole genome shotgun (WGS) entry which is preliminary data.</text>
</comment>